<dbReference type="EMBL" id="CACVBM020001507">
    <property type="protein sequence ID" value="CAA7052684.1"/>
    <property type="molecule type" value="Genomic_DNA"/>
</dbReference>
<dbReference type="SUPFAM" id="SSF50249">
    <property type="entry name" value="Nucleic acid-binding proteins"/>
    <property type="match status" value="3"/>
</dbReference>
<dbReference type="AlphaFoldDB" id="A0A6D2KL98"/>
<dbReference type="Proteomes" id="UP000467841">
    <property type="component" value="Unassembled WGS sequence"/>
</dbReference>
<dbReference type="InterPro" id="IPR031657">
    <property type="entry name" value="REPA_OB_2"/>
</dbReference>
<keyword evidence="6" id="KW-1185">Reference proteome</keyword>
<dbReference type="Pfam" id="PF02721">
    <property type="entry name" value="DUF223"/>
    <property type="match status" value="1"/>
</dbReference>
<accession>A0A6D2KL98</accession>
<feature type="region of interest" description="Disordered" evidence="2">
    <location>
        <begin position="480"/>
        <end position="509"/>
    </location>
</feature>
<evidence type="ECO:0000256" key="2">
    <source>
        <dbReference type="SAM" id="MobiDB-lite"/>
    </source>
</evidence>
<dbReference type="CDD" id="cd04480">
    <property type="entry name" value="RPA1_DBD_A_like"/>
    <property type="match status" value="1"/>
</dbReference>
<reference evidence="5" key="1">
    <citation type="submission" date="2020-01" db="EMBL/GenBank/DDBJ databases">
        <authorList>
            <person name="Mishra B."/>
        </authorList>
    </citation>
    <scope>NUCLEOTIDE SEQUENCE [LARGE SCALE GENOMIC DNA]</scope>
</reference>
<dbReference type="Pfam" id="PF16900">
    <property type="entry name" value="REPA_OB_2"/>
    <property type="match status" value="1"/>
</dbReference>
<dbReference type="OrthoDB" id="1935380at2759"/>
<dbReference type="InterPro" id="IPR012340">
    <property type="entry name" value="NA-bd_OB-fold"/>
</dbReference>
<dbReference type="PANTHER" id="PTHR47165:SF4">
    <property type="entry name" value="OS03G0429900 PROTEIN"/>
    <property type="match status" value="1"/>
</dbReference>
<feature type="domain" description="Replication protein A 70 kDa DNA-binding subunit B/D first OB fold" evidence="3">
    <location>
        <begin position="13"/>
        <end position="110"/>
    </location>
</feature>
<evidence type="ECO:0000256" key="1">
    <source>
        <dbReference type="ARBA" id="ARBA00023125"/>
    </source>
</evidence>
<proteinExistence type="predicted"/>
<dbReference type="GO" id="GO:0003677">
    <property type="term" value="F:DNA binding"/>
    <property type="evidence" value="ECO:0007669"/>
    <property type="project" value="UniProtKB-KW"/>
</dbReference>
<gene>
    <name evidence="5" type="ORF">MERR_LOCUS39919</name>
</gene>
<sequence>MTMEIALPVSLCTQVKPFKTGWRIQVKILHLRKQYTTTSGETIEMILCDVEGSKIHGSVRKQDVKRYERYLEVGAWKLIQNFTVAHATGHYRTTPNPYKLAFIKETFVLPSTNLSDGNYLMLASYRHIHEGNVNESILHDIIGQVISVGPMEEVDTQNKKHKKMEIELRDGSDDRIGCTLWGPMAADMLIAAEGQIDFSTSMGKSEGIPRGQECVQCLQFLRDADQSTVSINNYFREKVTTLPIPNDGQLLTIAFSKPDTQLVIKKEQEEYWDLFPTSTLCEVLALDTVATAKIICTVYAIDTYMGWYYIACPKYQHNKVKKVLPGPNQKVVPGSKQKWFVLSVMQTLPMLYKLHVKVMDSTRDTNLILFDSLAKVIVQNDALELLGGVIDEDVPIDITLTQLKDPEDLPEGLQALCAMTFQFVIAVDKDNLGGGHNTYKFIKVLSTLGMIDETEALTESARDVTPSELISDSNEVVLEEGTLNEGTPISKKRGESGADGSLTDLESSNKKARLKEVKIEKIEKMKGMA</sequence>
<dbReference type="CDD" id="cd04481">
    <property type="entry name" value="RPA1_DBD_B_like"/>
    <property type="match status" value="1"/>
</dbReference>
<feature type="domain" description="Replication protein A OB" evidence="4">
    <location>
        <begin position="133"/>
        <end position="188"/>
    </location>
</feature>
<protein>
    <submittedName>
        <fullName evidence="5">Uncharacterized protein</fullName>
    </submittedName>
</protein>
<organism evidence="5 6">
    <name type="scientific">Microthlaspi erraticum</name>
    <dbReference type="NCBI Taxonomy" id="1685480"/>
    <lineage>
        <taxon>Eukaryota</taxon>
        <taxon>Viridiplantae</taxon>
        <taxon>Streptophyta</taxon>
        <taxon>Embryophyta</taxon>
        <taxon>Tracheophyta</taxon>
        <taxon>Spermatophyta</taxon>
        <taxon>Magnoliopsida</taxon>
        <taxon>eudicotyledons</taxon>
        <taxon>Gunneridae</taxon>
        <taxon>Pentapetalae</taxon>
        <taxon>rosids</taxon>
        <taxon>malvids</taxon>
        <taxon>Brassicales</taxon>
        <taxon>Brassicaceae</taxon>
        <taxon>Coluteocarpeae</taxon>
        <taxon>Microthlaspi</taxon>
    </lineage>
</organism>
<dbReference type="InterPro" id="IPR003871">
    <property type="entry name" value="RFA1B/D_OB_1st"/>
</dbReference>
<comment type="caution">
    <text evidence="5">The sequence shown here is derived from an EMBL/GenBank/DDBJ whole genome shotgun (WGS) entry which is preliminary data.</text>
</comment>
<evidence type="ECO:0000313" key="5">
    <source>
        <dbReference type="EMBL" id="CAA7052684.1"/>
    </source>
</evidence>
<evidence type="ECO:0000259" key="4">
    <source>
        <dbReference type="Pfam" id="PF16900"/>
    </source>
</evidence>
<keyword evidence="1" id="KW-0238">DNA-binding</keyword>
<evidence type="ECO:0000313" key="6">
    <source>
        <dbReference type="Proteomes" id="UP000467841"/>
    </source>
</evidence>
<dbReference type="PANTHER" id="PTHR47165">
    <property type="entry name" value="OS03G0429900 PROTEIN"/>
    <property type="match status" value="1"/>
</dbReference>
<name>A0A6D2KL98_9BRAS</name>
<dbReference type="Gene3D" id="2.40.50.140">
    <property type="entry name" value="Nucleic acid-binding proteins"/>
    <property type="match status" value="3"/>
</dbReference>
<evidence type="ECO:0000259" key="3">
    <source>
        <dbReference type="Pfam" id="PF02721"/>
    </source>
</evidence>